<dbReference type="AlphaFoldDB" id="A0A0B5DTF6"/>
<dbReference type="Pfam" id="PF01590">
    <property type="entry name" value="GAF"/>
    <property type="match status" value="1"/>
</dbReference>
<accession>A0A0B5DTF6</accession>
<feature type="domain" description="GAF" evidence="1">
    <location>
        <begin position="12"/>
        <end position="134"/>
    </location>
</feature>
<reference evidence="2 3" key="1">
    <citation type="journal article" date="2014" name="Int. J. Syst. Evol. Microbiol.">
        <title>Celeribacter indicus sp. nov., a polycyclic aromatic hydrocarbon-degrading bacterium from deep-sea sediment and reclassification of Huaishuia halophila as Celeribacter halophilus comb. nov.</title>
        <authorList>
            <person name="Lai Q."/>
            <person name="Cao J."/>
            <person name="Yuan J."/>
            <person name="Li F."/>
            <person name="Shao Z."/>
        </authorList>
    </citation>
    <scope>NUCLEOTIDE SEQUENCE [LARGE SCALE GENOMIC DNA]</scope>
    <source>
        <strain evidence="2">P73</strain>
    </source>
</reference>
<protein>
    <submittedName>
        <fullName evidence="2">Anti-sigma-factor antagonist</fullName>
    </submittedName>
</protein>
<dbReference type="HOGENOM" id="CLU_1674767_0_0_5"/>
<dbReference type="InterPro" id="IPR029016">
    <property type="entry name" value="GAF-like_dom_sf"/>
</dbReference>
<organism evidence="2 3">
    <name type="scientific">Celeribacter indicus</name>
    <dbReference type="NCBI Taxonomy" id="1208324"/>
    <lineage>
        <taxon>Bacteria</taxon>
        <taxon>Pseudomonadati</taxon>
        <taxon>Pseudomonadota</taxon>
        <taxon>Alphaproteobacteria</taxon>
        <taxon>Rhodobacterales</taxon>
        <taxon>Roseobacteraceae</taxon>
        <taxon>Celeribacter</taxon>
    </lineage>
</organism>
<dbReference type="OrthoDB" id="9151676at2"/>
<evidence type="ECO:0000313" key="3">
    <source>
        <dbReference type="Proteomes" id="UP000031521"/>
    </source>
</evidence>
<dbReference type="STRING" id="1208324.P73_1639"/>
<dbReference type="RefSeq" id="WP_043869251.1">
    <property type="nucleotide sequence ID" value="NZ_CP004393.1"/>
</dbReference>
<dbReference type="EMBL" id="CP004393">
    <property type="protein sequence ID" value="AJE46354.1"/>
    <property type="molecule type" value="Genomic_DNA"/>
</dbReference>
<sequence>MFDFADPVLVALARDLHAALSPAGVVIVRARPDVIEVLASTGNPLGWSFGEQVAPGDTISHHVVEMDRELIIDDAFAHPLVRDSVSVTGCGVASYVGMPYHAEGRVIGVLALVDIHARVWEDWEIDTMRAAARRLDEMAETRAAPARGTGTGPGGTE</sequence>
<dbReference type="Proteomes" id="UP000031521">
    <property type="component" value="Chromosome"/>
</dbReference>
<dbReference type="SUPFAM" id="SSF55781">
    <property type="entry name" value="GAF domain-like"/>
    <property type="match status" value="1"/>
</dbReference>
<name>A0A0B5DTF6_9RHOB</name>
<dbReference type="Gene3D" id="3.30.450.40">
    <property type="match status" value="1"/>
</dbReference>
<proteinExistence type="predicted"/>
<dbReference type="InterPro" id="IPR003018">
    <property type="entry name" value="GAF"/>
</dbReference>
<gene>
    <name evidence="2" type="ORF">P73_1639</name>
</gene>
<evidence type="ECO:0000313" key="2">
    <source>
        <dbReference type="EMBL" id="AJE46354.1"/>
    </source>
</evidence>
<dbReference type="KEGG" id="cid:P73_1639"/>
<evidence type="ECO:0000259" key="1">
    <source>
        <dbReference type="Pfam" id="PF01590"/>
    </source>
</evidence>
<keyword evidence="3" id="KW-1185">Reference proteome</keyword>